<organism evidence="4 5">
    <name type="scientific">Acidiluteibacter ferrifornacis</name>
    <dbReference type="NCBI Taxonomy" id="2692424"/>
    <lineage>
        <taxon>Bacteria</taxon>
        <taxon>Pseudomonadati</taxon>
        <taxon>Bacteroidota</taxon>
        <taxon>Flavobacteriia</taxon>
        <taxon>Flavobacteriales</taxon>
        <taxon>Cryomorphaceae</taxon>
        <taxon>Acidiluteibacter</taxon>
    </lineage>
</organism>
<comment type="caution">
    <text evidence="4">The sequence shown here is derived from an EMBL/GenBank/DDBJ whole genome shotgun (WGS) entry which is preliminary data.</text>
</comment>
<name>A0A6N9NMH4_9FLAO</name>
<evidence type="ECO:0000256" key="2">
    <source>
        <dbReference type="PIRSR" id="PIRSR005962-1"/>
    </source>
</evidence>
<dbReference type="GO" id="GO:0046872">
    <property type="term" value="F:metal ion binding"/>
    <property type="evidence" value="ECO:0007669"/>
    <property type="project" value="UniProtKB-KW"/>
</dbReference>
<dbReference type="Pfam" id="PF01546">
    <property type="entry name" value="Peptidase_M20"/>
    <property type="match status" value="1"/>
</dbReference>
<feature type="binding site" evidence="2">
    <location>
        <position position="135"/>
    </location>
    <ligand>
        <name>Mn(2+)</name>
        <dbReference type="ChEBI" id="CHEBI:29035"/>
        <label>2</label>
    </ligand>
</feature>
<protein>
    <submittedName>
        <fullName evidence="4">Amidohydrolase</fullName>
    </submittedName>
</protein>
<keyword evidence="2" id="KW-0479">Metal-binding</keyword>
<reference evidence="4 5" key="1">
    <citation type="submission" date="2019-12" db="EMBL/GenBank/DDBJ databases">
        <authorList>
            <person name="Zhao J."/>
        </authorList>
    </citation>
    <scope>NUCLEOTIDE SEQUENCE [LARGE SCALE GENOMIC DNA]</scope>
    <source>
        <strain evidence="4 5">S-15</strain>
    </source>
</reference>
<proteinExistence type="predicted"/>
<gene>
    <name evidence="4" type="ORF">GQN54_13275</name>
</gene>
<evidence type="ECO:0000313" key="5">
    <source>
        <dbReference type="Proteomes" id="UP000470771"/>
    </source>
</evidence>
<dbReference type="SUPFAM" id="SSF53187">
    <property type="entry name" value="Zn-dependent exopeptidases"/>
    <property type="match status" value="1"/>
</dbReference>
<evidence type="ECO:0000256" key="1">
    <source>
        <dbReference type="ARBA" id="ARBA00022801"/>
    </source>
</evidence>
<keyword evidence="5" id="KW-1185">Reference proteome</keyword>
<evidence type="ECO:0000313" key="4">
    <source>
        <dbReference type="EMBL" id="NBG67094.1"/>
    </source>
</evidence>
<dbReference type="PANTHER" id="PTHR11014:SF169">
    <property type="entry name" value="CLAN MH, FAMILY M20, PEPTIDASE T-LIKE METALLOPEPTIDASE"/>
    <property type="match status" value="1"/>
</dbReference>
<keyword evidence="2" id="KW-0464">Manganese</keyword>
<dbReference type="PANTHER" id="PTHR11014">
    <property type="entry name" value="PEPTIDASE M20 FAMILY MEMBER"/>
    <property type="match status" value="1"/>
</dbReference>
<dbReference type="InterPro" id="IPR002933">
    <property type="entry name" value="Peptidase_M20"/>
</dbReference>
<feature type="binding site" evidence="2">
    <location>
        <position position="100"/>
    </location>
    <ligand>
        <name>Mn(2+)</name>
        <dbReference type="ChEBI" id="CHEBI:29035"/>
        <label>2</label>
    </ligand>
</feature>
<keyword evidence="1 4" id="KW-0378">Hydrolase</keyword>
<dbReference type="InterPro" id="IPR011650">
    <property type="entry name" value="Peptidase_M20_dimer"/>
</dbReference>
<dbReference type="Pfam" id="PF07687">
    <property type="entry name" value="M20_dimer"/>
    <property type="match status" value="1"/>
</dbReference>
<dbReference type="SUPFAM" id="SSF55031">
    <property type="entry name" value="Bacterial exopeptidase dimerisation domain"/>
    <property type="match status" value="1"/>
</dbReference>
<dbReference type="NCBIfam" id="TIGR01891">
    <property type="entry name" value="amidohydrolases"/>
    <property type="match status" value="1"/>
</dbReference>
<dbReference type="RefSeq" id="WP_160634042.1">
    <property type="nucleotide sequence ID" value="NZ_WWNE01000012.1"/>
</dbReference>
<dbReference type="InterPro" id="IPR036264">
    <property type="entry name" value="Bact_exopeptidase_dim_dom"/>
</dbReference>
<dbReference type="PIRSF" id="PIRSF005962">
    <property type="entry name" value="Pept_M20D_amidohydro"/>
    <property type="match status" value="1"/>
</dbReference>
<dbReference type="Gene3D" id="3.30.70.360">
    <property type="match status" value="1"/>
</dbReference>
<comment type="cofactor">
    <cofactor evidence="2">
        <name>Mn(2+)</name>
        <dbReference type="ChEBI" id="CHEBI:29035"/>
    </cofactor>
    <text evidence="2">The Mn(2+) ion enhances activity.</text>
</comment>
<feature type="binding site" evidence="2">
    <location>
        <position position="161"/>
    </location>
    <ligand>
        <name>Mn(2+)</name>
        <dbReference type="ChEBI" id="CHEBI:29035"/>
        <label>2</label>
    </ligand>
</feature>
<feature type="domain" description="Peptidase M20 dimerisation" evidence="3">
    <location>
        <begin position="183"/>
        <end position="279"/>
    </location>
</feature>
<accession>A0A6N9NMH4</accession>
<feature type="binding site" evidence="2">
    <location>
        <position position="102"/>
    </location>
    <ligand>
        <name>Mn(2+)</name>
        <dbReference type="ChEBI" id="CHEBI:29035"/>
        <label>2</label>
    </ligand>
</feature>
<dbReference type="EMBL" id="WWNE01000012">
    <property type="protein sequence ID" value="NBG67094.1"/>
    <property type="molecule type" value="Genomic_DNA"/>
</dbReference>
<evidence type="ECO:0000259" key="3">
    <source>
        <dbReference type="Pfam" id="PF07687"/>
    </source>
</evidence>
<dbReference type="Proteomes" id="UP000470771">
    <property type="component" value="Unassembled WGS sequence"/>
</dbReference>
<dbReference type="Gene3D" id="3.40.630.10">
    <property type="entry name" value="Zn peptidases"/>
    <property type="match status" value="1"/>
</dbReference>
<feature type="binding site" evidence="2">
    <location>
        <position position="355"/>
    </location>
    <ligand>
        <name>Mn(2+)</name>
        <dbReference type="ChEBI" id="CHEBI:29035"/>
        <label>2</label>
    </ligand>
</feature>
<dbReference type="GO" id="GO:0016787">
    <property type="term" value="F:hydrolase activity"/>
    <property type="evidence" value="ECO:0007669"/>
    <property type="project" value="UniProtKB-KW"/>
</dbReference>
<dbReference type="AlphaFoldDB" id="A0A6N9NMH4"/>
<sequence length="382" mass="42629">MLTDSFLNKLTLFRQELHRFPEVSNQEERTANRVVELAKSFHPDEIIENVGGYGVLVIFKGKDNGKTIAFRAELDALPIHEEQHSNVEYTSKKKGVAHLCGHDGHMTMVLSLLEELSTHPIQKGKVVLLFQPAEETGEGAARMIEDLRFKGLSIDAIYGLHNIPGIELGKVLIRNEHFAAASKGLVIHFKGKTAHAAEPENGVNPAFAIAELVGYIHRLNENFESKDFAITTIVHLKVGKVTFGISPADGVLMLTLRSFLNEDMDALTANIQTKVTQLAQSEQLEFIIEETEVFPATINHEIHSRLIRSAAEKHQISTEELVEPFRWSEDFGHFLNDTKGAMFGLGSGKNQPALHHSNFDFPDELIPIGNRIYSTIIQLTNR</sequence>
<dbReference type="InterPro" id="IPR017439">
    <property type="entry name" value="Amidohydrolase"/>
</dbReference>